<dbReference type="GeneID" id="87889347"/>
<dbReference type="EMBL" id="JAUDZG010000006">
    <property type="protein sequence ID" value="KAK3303082.1"/>
    <property type="molecule type" value="Genomic_DNA"/>
</dbReference>
<reference evidence="2" key="2">
    <citation type="submission" date="2023-06" db="EMBL/GenBank/DDBJ databases">
        <authorList>
            <consortium name="Lawrence Berkeley National Laboratory"/>
            <person name="Mondo S.J."/>
            <person name="Hensen N."/>
            <person name="Bonometti L."/>
            <person name="Westerberg I."/>
            <person name="Brannstrom I.O."/>
            <person name="Guillou S."/>
            <person name="Cros-Aarteil S."/>
            <person name="Calhoun S."/>
            <person name="Haridas S."/>
            <person name="Kuo A."/>
            <person name="Pangilinan J."/>
            <person name="Riley R."/>
            <person name="Labutti K."/>
            <person name="Andreopoulos B."/>
            <person name="Lipzen A."/>
            <person name="Chen C."/>
            <person name="Yanf M."/>
            <person name="Daum C."/>
            <person name="Ng V."/>
            <person name="Clum A."/>
            <person name="Steindorff A."/>
            <person name="Ohm R."/>
            <person name="Martin F."/>
            <person name="Silar P."/>
            <person name="Natvig D."/>
            <person name="Lalanne C."/>
            <person name="Gautier V."/>
            <person name="Ament-Velasquez S.L."/>
            <person name="Kruys A."/>
            <person name="Hutchinson M.I."/>
            <person name="Powell A.J."/>
            <person name="Barry K."/>
            <person name="Miller A.N."/>
            <person name="Grigoriev I.V."/>
            <person name="Debuchy R."/>
            <person name="Gladieux P."/>
            <person name="Thoren M.H."/>
            <person name="Johannesson H."/>
        </authorList>
    </citation>
    <scope>NUCLEOTIDE SEQUENCE</scope>
    <source>
        <strain evidence="2">CBS 333.67</strain>
    </source>
</reference>
<feature type="compositionally biased region" description="Polar residues" evidence="1">
    <location>
        <begin position="87"/>
        <end position="96"/>
    </location>
</feature>
<comment type="caution">
    <text evidence="2">The sequence shown here is derived from an EMBL/GenBank/DDBJ whole genome shotgun (WGS) entry which is preliminary data.</text>
</comment>
<evidence type="ECO:0000313" key="3">
    <source>
        <dbReference type="Proteomes" id="UP001273166"/>
    </source>
</evidence>
<proteinExistence type="predicted"/>
<feature type="region of interest" description="Disordered" evidence="1">
    <location>
        <begin position="157"/>
        <end position="212"/>
    </location>
</feature>
<name>A0AAJ0GN85_9PEZI</name>
<organism evidence="2 3">
    <name type="scientific">Chaetomium strumarium</name>
    <dbReference type="NCBI Taxonomy" id="1170767"/>
    <lineage>
        <taxon>Eukaryota</taxon>
        <taxon>Fungi</taxon>
        <taxon>Dikarya</taxon>
        <taxon>Ascomycota</taxon>
        <taxon>Pezizomycotina</taxon>
        <taxon>Sordariomycetes</taxon>
        <taxon>Sordariomycetidae</taxon>
        <taxon>Sordariales</taxon>
        <taxon>Chaetomiaceae</taxon>
        <taxon>Chaetomium</taxon>
    </lineage>
</organism>
<feature type="region of interest" description="Disordered" evidence="1">
    <location>
        <begin position="1"/>
        <end position="49"/>
    </location>
</feature>
<evidence type="ECO:0000313" key="2">
    <source>
        <dbReference type="EMBL" id="KAK3303082.1"/>
    </source>
</evidence>
<sequence length="390" mass="42918">MEFPFSDPSPLIPSTKRGLPEELAQSPTAKRAKRAKRAKSGKKRCDESVNESAICAVQDDWACSDTGPATQKDLEDTEMCDAPAQNIPKTEANTGKSRAEPDHQGKPKYPIINGREWIPAVAGPSRPRAGHRELAEQPRRELTPLSEIAPPLDYTFKAFPNPTTSDYNPPEVLEKPKTKDEETKAAGESPQVTTNKNDFDEGTSPIIPARGNHAGTKTLKAINKHLKAIETKLNEHSPDEIESLRAHITRLQERLDLDGLRAAIRHEILFNALIKVATDVGKLSSQIEAAAQNQRDESKDEQISEASITNITPPARVNQKKGRDGIAAAAAAIKESKDKQKVSLRKSRKTLEQCLRSYTEDMDRAGSMKAVRNYGGLCVQYAEDLFKTLG</sequence>
<gene>
    <name evidence="2" type="ORF">B0T15DRAFT_559843</name>
</gene>
<protein>
    <submittedName>
        <fullName evidence="2">Uncharacterized protein</fullName>
    </submittedName>
</protein>
<dbReference type="RefSeq" id="XP_062718862.1">
    <property type="nucleotide sequence ID" value="XM_062870518.1"/>
</dbReference>
<dbReference type="Proteomes" id="UP001273166">
    <property type="component" value="Unassembled WGS sequence"/>
</dbReference>
<evidence type="ECO:0000256" key="1">
    <source>
        <dbReference type="SAM" id="MobiDB-lite"/>
    </source>
</evidence>
<reference evidence="2" key="1">
    <citation type="journal article" date="2023" name="Mol. Phylogenet. Evol.">
        <title>Genome-scale phylogeny and comparative genomics of the fungal order Sordariales.</title>
        <authorList>
            <person name="Hensen N."/>
            <person name="Bonometti L."/>
            <person name="Westerberg I."/>
            <person name="Brannstrom I.O."/>
            <person name="Guillou S."/>
            <person name="Cros-Aarteil S."/>
            <person name="Calhoun S."/>
            <person name="Haridas S."/>
            <person name="Kuo A."/>
            <person name="Mondo S."/>
            <person name="Pangilinan J."/>
            <person name="Riley R."/>
            <person name="LaButti K."/>
            <person name="Andreopoulos B."/>
            <person name="Lipzen A."/>
            <person name="Chen C."/>
            <person name="Yan M."/>
            <person name="Daum C."/>
            <person name="Ng V."/>
            <person name="Clum A."/>
            <person name="Steindorff A."/>
            <person name="Ohm R.A."/>
            <person name="Martin F."/>
            <person name="Silar P."/>
            <person name="Natvig D.O."/>
            <person name="Lalanne C."/>
            <person name="Gautier V."/>
            <person name="Ament-Velasquez S.L."/>
            <person name="Kruys A."/>
            <person name="Hutchinson M.I."/>
            <person name="Powell A.J."/>
            <person name="Barry K."/>
            <person name="Miller A.N."/>
            <person name="Grigoriev I.V."/>
            <person name="Debuchy R."/>
            <person name="Gladieux P."/>
            <person name="Hiltunen Thoren M."/>
            <person name="Johannesson H."/>
        </authorList>
    </citation>
    <scope>NUCLEOTIDE SEQUENCE</scope>
    <source>
        <strain evidence="2">CBS 333.67</strain>
    </source>
</reference>
<feature type="region of interest" description="Disordered" evidence="1">
    <location>
        <begin position="83"/>
        <end position="135"/>
    </location>
</feature>
<feature type="compositionally biased region" description="Basic and acidic residues" evidence="1">
    <location>
        <begin position="172"/>
        <end position="185"/>
    </location>
</feature>
<feature type="compositionally biased region" description="Basic residues" evidence="1">
    <location>
        <begin position="30"/>
        <end position="42"/>
    </location>
</feature>
<keyword evidence="3" id="KW-1185">Reference proteome</keyword>
<dbReference type="AlphaFoldDB" id="A0AAJ0GN85"/>
<accession>A0AAJ0GN85</accession>